<name>A0A9N8PRA1_9PEZI</name>
<comment type="caution">
    <text evidence="2">The sequence shown here is derived from an EMBL/GenBank/DDBJ whole genome shotgun (WGS) entry which is preliminary data.</text>
</comment>
<keyword evidence="1" id="KW-0732">Signal</keyword>
<feature type="signal peptide" evidence="1">
    <location>
        <begin position="1"/>
        <end position="20"/>
    </location>
</feature>
<dbReference type="Proteomes" id="UP000745764">
    <property type="component" value="Unassembled WGS sequence"/>
</dbReference>
<keyword evidence="3" id="KW-1185">Reference proteome</keyword>
<evidence type="ECO:0000313" key="3">
    <source>
        <dbReference type="Proteomes" id="UP000745764"/>
    </source>
</evidence>
<reference evidence="2" key="1">
    <citation type="submission" date="2020-06" db="EMBL/GenBank/DDBJ databases">
        <authorList>
            <person name="Onetto C."/>
        </authorList>
    </citation>
    <scope>NUCLEOTIDE SEQUENCE</scope>
</reference>
<sequence>MRAFLSFIIASLALSHHVEGRGLKPRQTSAATSTPPSSAVTNVTCNGKSAYNYSQMTSLHLLQLLDLFHKASVLYFLHCSFFELDFINHPMLDVFFEYQLLEIFKH</sequence>
<gene>
    <name evidence="2" type="ORF">AWRI4620_LOCUS3020</name>
</gene>
<accession>A0A9N8PRA1</accession>
<dbReference type="OrthoDB" id="3944329at2759"/>
<dbReference type="AlphaFoldDB" id="A0A9N8PRA1"/>
<feature type="non-terminal residue" evidence="2">
    <location>
        <position position="106"/>
    </location>
</feature>
<evidence type="ECO:0000313" key="2">
    <source>
        <dbReference type="EMBL" id="CAD0108765.1"/>
    </source>
</evidence>
<dbReference type="EMBL" id="CAINUL010000003">
    <property type="protein sequence ID" value="CAD0108765.1"/>
    <property type="molecule type" value="Genomic_DNA"/>
</dbReference>
<evidence type="ECO:0000256" key="1">
    <source>
        <dbReference type="SAM" id="SignalP"/>
    </source>
</evidence>
<feature type="chain" id="PRO_5040439539" evidence="1">
    <location>
        <begin position="21"/>
        <end position="106"/>
    </location>
</feature>
<organism evidence="2 3">
    <name type="scientific">Aureobasidium uvarum</name>
    <dbReference type="NCBI Taxonomy" id="2773716"/>
    <lineage>
        <taxon>Eukaryota</taxon>
        <taxon>Fungi</taxon>
        <taxon>Dikarya</taxon>
        <taxon>Ascomycota</taxon>
        <taxon>Pezizomycotina</taxon>
        <taxon>Dothideomycetes</taxon>
        <taxon>Dothideomycetidae</taxon>
        <taxon>Dothideales</taxon>
        <taxon>Saccotheciaceae</taxon>
        <taxon>Aureobasidium</taxon>
    </lineage>
</organism>
<protein>
    <submittedName>
        <fullName evidence="2">Uncharacterized protein</fullName>
    </submittedName>
</protein>
<proteinExistence type="predicted"/>